<sequence>MNTDNRSTGRPRQVAMVIRNAYVITMDGADRIIEDGAIAIDGGRIVAVDTDEAIEARFAGDRVIDAKRAPVHPGFVECHMHASFQSFRGAMPDQLAEVDAFNSFESVFFNTVNDEEEYLAVVLASMEMIRNGTTCFLEAGTVLEPSAAARAAERVGIRAVIGDAFIWDQPQGMSQGMLETGCAGCDAAAKARPTLSRAPRTYDEAVSRMGGELHRNDDPDALVTGHVVILGLGTASERLMMVAKEKADAAGVVLNLHQSYSPADTEADRQRYGGVDPLVHLKEIGFLDRNVVFGHANHLTDAECEAILETGPSLAWAPAASMMWGHGGSIHGRHAELWRRGANIALGSDSANWSNDFDIWRQASLAVLSARDSHGDRGYLIAEDGLAMATRAGAHACGMEDRIGSIEVGKRADIVIHTLDRPEMIPTTNMIRNLFYSSRSKSVHTVIVDGRVVLEDGRFVDLDEPEILAEINEASLALIGRMGKTIEPNRLPRGTR</sequence>
<evidence type="ECO:0000259" key="3">
    <source>
        <dbReference type="Pfam" id="PF01979"/>
    </source>
</evidence>
<feature type="domain" description="Amidohydrolase-related" evidence="3">
    <location>
        <begin position="72"/>
        <end position="453"/>
    </location>
</feature>
<dbReference type="PANTHER" id="PTHR43794:SF11">
    <property type="entry name" value="AMIDOHYDROLASE-RELATED DOMAIN-CONTAINING PROTEIN"/>
    <property type="match status" value="1"/>
</dbReference>
<dbReference type="RefSeq" id="WP_090876137.1">
    <property type="nucleotide sequence ID" value="NZ_FMXQ01000003.1"/>
</dbReference>
<reference evidence="4 5" key="1">
    <citation type="submission" date="2016-10" db="EMBL/GenBank/DDBJ databases">
        <authorList>
            <person name="de Groot N.N."/>
        </authorList>
    </citation>
    <scope>NUCLEOTIDE SEQUENCE [LARGE SCALE GENOMIC DNA]</scope>
    <source>
        <strain evidence="4 5">ATCC 35022</strain>
    </source>
</reference>
<dbReference type="GO" id="GO:0016810">
    <property type="term" value="F:hydrolase activity, acting on carbon-nitrogen (but not peptide) bonds"/>
    <property type="evidence" value="ECO:0007669"/>
    <property type="project" value="InterPro"/>
</dbReference>
<dbReference type="InterPro" id="IPR050287">
    <property type="entry name" value="MTA/SAH_deaminase"/>
</dbReference>
<evidence type="ECO:0000256" key="1">
    <source>
        <dbReference type="ARBA" id="ARBA00006745"/>
    </source>
</evidence>
<organism evidence="4 5">
    <name type="scientific">Bauldia litoralis</name>
    <dbReference type="NCBI Taxonomy" id="665467"/>
    <lineage>
        <taxon>Bacteria</taxon>
        <taxon>Pseudomonadati</taxon>
        <taxon>Pseudomonadota</taxon>
        <taxon>Alphaproteobacteria</taxon>
        <taxon>Hyphomicrobiales</taxon>
        <taxon>Kaistiaceae</taxon>
        <taxon>Bauldia</taxon>
    </lineage>
</organism>
<dbReference type="Gene3D" id="2.30.40.10">
    <property type="entry name" value="Urease, subunit C, domain 1"/>
    <property type="match status" value="1"/>
</dbReference>
<dbReference type="InterPro" id="IPR006680">
    <property type="entry name" value="Amidohydro-rel"/>
</dbReference>
<evidence type="ECO:0000256" key="2">
    <source>
        <dbReference type="ARBA" id="ARBA00022801"/>
    </source>
</evidence>
<keyword evidence="2" id="KW-0378">Hydrolase</keyword>
<dbReference type="InterPro" id="IPR011059">
    <property type="entry name" value="Metal-dep_hydrolase_composite"/>
</dbReference>
<keyword evidence="5" id="KW-1185">Reference proteome</keyword>
<protein>
    <submittedName>
        <fullName evidence="4">Cytosine/adenosine deaminase</fullName>
    </submittedName>
</protein>
<dbReference type="EMBL" id="FMXQ01000003">
    <property type="protein sequence ID" value="SDB24286.1"/>
    <property type="molecule type" value="Genomic_DNA"/>
</dbReference>
<dbReference type="Gene3D" id="3.20.20.140">
    <property type="entry name" value="Metal-dependent hydrolases"/>
    <property type="match status" value="1"/>
</dbReference>
<dbReference type="AlphaFoldDB" id="A0A1G6BUJ1"/>
<dbReference type="PANTHER" id="PTHR43794">
    <property type="entry name" value="AMINOHYDROLASE SSNA-RELATED"/>
    <property type="match status" value="1"/>
</dbReference>
<comment type="similarity">
    <text evidence="1">Belongs to the metallo-dependent hydrolases superfamily. ATZ/TRZ family.</text>
</comment>
<name>A0A1G6BUJ1_9HYPH</name>
<proteinExistence type="inferred from homology"/>
<evidence type="ECO:0000313" key="4">
    <source>
        <dbReference type="EMBL" id="SDB24286.1"/>
    </source>
</evidence>
<accession>A0A1G6BUJ1</accession>
<dbReference type="InterPro" id="IPR032466">
    <property type="entry name" value="Metal_Hydrolase"/>
</dbReference>
<dbReference type="Pfam" id="PF01979">
    <property type="entry name" value="Amidohydro_1"/>
    <property type="match status" value="1"/>
</dbReference>
<dbReference type="SUPFAM" id="SSF51338">
    <property type="entry name" value="Composite domain of metallo-dependent hydrolases"/>
    <property type="match status" value="1"/>
</dbReference>
<evidence type="ECO:0000313" key="5">
    <source>
        <dbReference type="Proteomes" id="UP000199071"/>
    </source>
</evidence>
<dbReference type="SUPFAM" id="SSF51556">
    <property type="entry name" value="Metallo-dependent hydrolases"/>
    <property type="match status" value="1"/>
</dbReference>
<gene>
    <name evidence="4" type="ORF">SAMN02982931_01872</name>
</gene>
<dbReference type="OrthoDB" id="9796020at2"/>
<dbReference type="STRING" id="665467.SAMN02982931_01872"/>
<dbReference type="Proteomes" id="UP000199071">
    <property type="component" value="Unassembled WGS sequence"/>
</dbReference>